<feature type="transmembrane region" description="Helical" evidence="6">
    <location>
        <begin position="239"/>
        <end position="260"/>
    </location>
</feature>
<name>A0A438JNK9_VITVI</name>
<feature type="transmembrane region" description="Helical" evidence="6">
    <location>
        <begin position="132"/>
        <end position="150"/>
    </location>
</feature>
<evidence type="ECO:0000259" key="7">
    <source>
        <dbReference type="Pfam" id="PF00892"/>
    </source>
</evidence>
<evidence type="ECO:0000256" key="4">
    <source>
        <dbReference type="ARBA" id="ARBA00022989"/>
    </source>
</evidence>
<feature type="transmembrane region" description="Helical" evidence="6">
    <location>
        <begin position="100"/>
        <end position="120"/>
    </location>
</feature>
<evidence type="ECO:0000256" key="1">
    <source>
        <dbReference type="ARBA" id="ARBA00004141"/>
    </source>
</evidence>
<proteinExistence type="inferred from homology"/>
<dbReference type="PANTHER" id="PTHR31218">
    <property type="entry name" value="WAT1-RELATED PROTEIN"/>
    <property type="match status" value="1"/>
</dbReference>
<evidence type="ECO:0000256" key="3">
    <source>
        <dbReference type="ARBA" id="ARBA00022692"/>
    </source>
</evidence>
<comment type="subcellular location">
    <subcellularLocation>
        <location evidence="1 6">Membrane</location>
        <topology evidence="1 6">Multi-pass membrane protein</topology>
    </subcellularLocation>
</comment>
<feature type="transmembrane region" description="Helical" evidence="6">
    <location>
        <begin position="272"/>
        <end position="297"/>
    </location>
</feature>
<feature type="transmembrane region" description="Helical" evidence="6">
    <location>
        <begin position="37"/>
        <end position="58"/>
    </location>
</feature>
<feature type="transmembrane region" description="Helical" evidence="6">
    <location>
        <begin position="203"/>
        <end position="224"/>
    </location>
</feature>
<gene>
    <name evidence="8" type="primary">VvCHDp000234_1</name>
    <name evidence="8" type="ORF">CK203_016998</name>
</gene>
<feature type="transmembrane region" description="Helical" evidence="6">
    <location>
        <begin position="317"/>
        <end position="336"/>
    </location>
</feature>
<dbReference type="Pfam" id="PF00892">
    <property type="entry name" value="EamA"/>
    <property type="match status" value="1"/>
</dbReference>
<feature type="domain" description="EamA" evidence="7">
    <location>
        <begin position="22"/>
        <end position="148"/>
    </location>
</feature>
<comment type="similarity">
    <text evidence="2 6">Belongs to the drug/metabolite transporter (DMT) superfamily. Plant drug/metabolite exporter (P-DME) (TC 2.A.7.4) family.</text>
</comment>
<dbReference type="GO" id="GO:0022857">
    <property type="term" value="F:transmembrane transporter activity"/>
    <property type="evidence" value="ECO:0007669"/>
    <property type="project" value="InterPro"/>
</dbReference>
<evidence type="ECO:0000256" key="6">
    <source>
        <dbReference type="RuleBase" id="RU363077"/>
    </source>
</evidence>
<dbReference type="InterPro" id="IPR000620">
    <property type="entry name" value="EamA_dom"/>
</dbReference>
<sequence>MWSSELTAVILLTIECLDVGLITLSKAAMRRGMSDYVFVVYSNALAVPVLFLCSLLFHRRRSPPPLTPSILCRIFLLGLVSCSLQMLKFIGIGYSSPTLASAMTNLIPAFTYVLAIVTRMEKLDLKVKSSRAKCLGTLVSVAGALLITIYKGPGIEFASTTPSMLNHNLLLPRSNWIIGGFLTAAAAFMVAVLLVFQRLPAELIVTLISHIFATMQSSLVSLIAERDPSAWRLRLDMELIAVGYSGIFVVALRGAVYAWVLHQKGPVFVAMFKPAGIVIAVIMGVTFLGISSILAGMILSFELSDIMIFRAMIMKPFFLDIVIGAAIIALGFYTVVWGKAKEEKMAEDIAACGVNTSSHRVPLLQNKSTEV</sequence>
<dbReference type="EMBL" id="QGNW01000034">
    <property type="protein sequence ID" value="RVX10515.1"/>
    <property type="molecule type" value="Genomic_DNA"/>
</dbReference>
<evidence type="ECO:0000313" key="9">
    <source>
        <dbReference type="Proteomes" id="UP000288805"/>
    </source>
</evidence>
<dbReference type="Proteomes" id="UP000288805">
    <property type="component" value="Unassembled WGS sequence"/>
</dbReference>
<keyword evidence="5 6" id="KW-0472">Membrane</keyword>
<evidence type="ECO:0000256" key="5">
    <source>
        <dbReference type="ARBA" id="ARBA00023136"/>
    </source>
</evidence>
<protein>
    <recommendedName>
        <fullName evidence="6">WAT1-related protein</fullName>
    </recommendedName>
</protein>
<reference evidence="8 9" key="1">
    <citation type="journal article" date="2018" name="PLoS Genet.">
        <title>Population sequencing reveals clonal diversity and ancestral inbreeding in the grapevine cultivar Chardonnay.</title>
        <authorList>
            <person name="Roach M.J."/>
            <person name="Johnson D.L."/>
            <person name="Bohlmann J."/>
            <person name="van Vuuren H.J."/>
            <person name="Jones S.J."/>
            <person name="Pretorius I.S."/>
            <person name="Schmidt S.A."/>
            <person name="Borneman A.R."/>
        </authorList>
    </citation>
    <scope>NUCLEOTIDE SEQUENCE [LARGE SCALE GENOMIC DNA]</scope>
    <source>
        <strain evidence="9">cv. Chardonnay</strain>
        <tissue evidence="8">Leaf</tissue>
    </source>
</reference>
<dbReference type="InterPro" id="IPR037185">
    <property type="entry name" value="EmrE-like"/>
</dbReference>
<comment type="caution">
    <text evidence="8">The sequence shown here is derived from an EMBL/GenBank/DDBJ whole genome shotgun (WGS) entry which is preliminary data.</text>
</comment>
<evidence type="ECO:0000313" key="8">
    <source>
        <dbReference type="EMBL" id="RVX10515.1"/>
    </source>
</evidence>
<organism evidence="8 9">
    <name type="scientific">Vitis vinifera</name>
    <name type="common">Grape</name>
    <dbReference type="NCBI Taxonomy" id="29760"/>
    <lineage>
        <taxon>Eukaryota</taxon>
        <taxon>Viridiplantae</taxon>
        <taxon>Streptophyta</taxon>
        <taxon>Embryophyta</taxon>
        <taxon>Tracheophyta</taxon>
        <taxon>Spermatophyta</taxon>
        <taxon>Magnoliopsida</taxon>
        <taxon>eudicotyledons</taxon>
        <taxon>Gunneridae</taxon>
        <taxon>Pentapetalae</taxon>
        <taxon>rosids</taxon>
        <taxon>Vitales</taxon>
        <taxon>Vitaceae</taxon>
        <taxon>Viteae</taxon>
        <taxon>Vitis</taxon>
    </lineage>
</organism>
<dbReference type="AlphaFoldDB" id="A0A438JNK9"/>
<dbReference type="GO" id="GO:0016020">
    <property type="term" value="C:membrane"/>
    <property type="evidence" value="ECO:0007669"/>
    <property type="project" value="UniProtKB-SubCell"/>
</dbReference>
<feature type="transmembrane region" description="Helical" evidence="6">
    <location>
        <begin position="70"/>
        <end position="94"/>
    </location>
</feature>
<evidence type="ECO:0000256" key="2">
    <source>
        <dbReference type="ARBA" id="ARBA00007635"/>
    </source>
</evidence>
<keyword evidence="4 6" id="KW-1133">Transmembrane helix</keyword>
<dbReference type="InterPro" id="IPR030184">
    <property type="entry name" value="WAT1-related"/>
</dbReference>
<feature type="transmembrane region" description="Helical" evidence="6">
    <location>
        <begin position="176"/>
        <end position="196"/>
    </location>
</feature>
<dbReference type="SUPFAM" id="SSF103481">
    <property type="entry name" value="Multidrug resistance efflux transporter EmrE"/>
    <property type="match status" value="1"/>
</dbReference>
<keyword evidence="3 6" id="KW-0812">Transmembrane</keyword>
<accession>A0A438JNK9</accession>